<dbReference type="SUPFAM" id="SSF53756">
    <property type="entry name" value="UDP-Glycosyltransferase/glycogen phosphorylase"/>
    <property type="match status" value="1"/>
</dbReference>
<evidence type="ECO:0000313" key="5">
    <source>
        <dbReference type="EMBL" id="MBB4882959.1"/>
    </source>
</evidence>
<dbReference type="PANTHER" id="PTHR45947:SF3">
    <property type="entry name" value="SULFOQUINOVOSYL TRANSFERASE SQD2"/>
    <property type="match status" value="1"/>
</dbReference>
<dbReference type="GO" id="GO:0016758">
    <property type="term" value="F:hexosyltransferase activity"/>
    <property type="evidence" value="ECO:0007669"/>
    <property type="project" value="TreeGrafter"/>
</dbReference>
<sequence length="395" mass="41600">MTADPGTRRTGRAPRALLVTHSYRPDRTPPARRWAAVVAALRADGWEVDVVTPGGVRTVLGEDGERLRRTPALLPGEGGRNGRFAAAAIHAVLAVPRGLAAPRPDVVVATLPALPTIVAGRALALLLRRPLVVEMRDAWPDLAHEAGVHQGLLGTAMEAVVTGGQRAADVVVTVTEGFAETLRGRGMRRVVALANGVDVHRVPVAPPRDRAPGELRVLYLGNLGESQGLERLVAAAARLRRTHPGVRVRIVGGGTRQTALQALDARLDAGVEFLDAVPGSGVSEHYAWADTLVVCLRPDWASFRHTVPSKTYEVLASGRHVTGQVAGEAARILQDAGGADVVGPGSDDLAEHLAALAADPARTRVGQGGRAWVAAHGHLPALARRYAALLRSLVR</sequence>
<gene>
    <name evidence="5" type="ORF">BJ976_001310</name>
</gene>
<evidence type="ECO:0000256" key="2">
    <source>
        <dbReference type="ARBA" id="ARBA00022676"/>
    </source>
</evidence>
<keyword evidence="2" id="KW-0328">Glycosyltransferase</keyword>
<dbReference type="RefSeq" id="WP_184231837.1">
    <property type="nucleotide sequence ID" value="NZ_BMLA01000001.1"/>
</dbReference>
<keyword evidence="6" id="KW-1185">Reference proteome</keyword>
<proteinExistence type="predicted"/>
<organism evidence="5 6">
    <name type="scientific">Micrococcus flavus</name>
    <dbReference type="NCBI Taxonomy" id="384602"/>
    <lineage>
        <taxon>Bacteria</taxon>
        <taxon>Bacillati</taxon>
        <taxon>Actinomycetota</taxon>
        <taxon>Actinomycetes</taxon>
        <taxon>Micrococcales</taxon>
        <taxon>Micrococcaceae</taxon>
        <taxon>Micrococcus</taxon>
    </lineage>
</organism>
<comment type="caution">
    <text evidence="5">The sequence shown here is derived from an EMBL/GenBank/DDBJ whole genome shotgun (WGS) entry which is preliminary data.</text>
</comment>
<dbReference type="PANTHER" id="PTHR45947">
    <property type="entry name" value="SULFOQUINOVOSYL TRANSFERASE SQD2"/>
    <property type="match status" value="1"/>
</dbReference>
<dbReference type="Pfam" id="PF13579">
    <property type="entry name" value="Glyco_trans_4_4"/>
    <property type="match status" value="1"/>
</dbReference>
<dbReference type="GO" id="GO:1901137">
    <property type="term" value="P:carbohydrate derivative biosynthetic process"/>
    <property type="evidence" value="ECO:0007669"/>
    <property type="project" value="UniProtKB-ARBA"/>
</dbReference>
<dbReference type="EMBL" id="JACHMC010000001">
    <property type="protein sequence ID" value="MBB4882959.1"/>
    <property type="molecule type" value="Genomic_DNA"/>
</dbReference>
<dbReference type="Gene3D" id="3.40.50.2000">
    <property type="entry name" value="Glycogen Phosphorylase B"/>
    <property type="match status" value="2"/>
</dbReference>
<keyword evidence="3 5" id="KW-0808">Transferase</keyword>
<evidence type="ECO:0000256" key="3">
    <source>
        <dbReference type="ARBA" id="ARBA00022679"/>
    </source>
</evidence>
<dbReference type="Proteomes" id="UP000560081">
    <property type="component" value="Unassembled WGS sequence"/>
</dbReference>
<protein>
    <recommendedName>
        <fullName evidence="1">D-inositol 3-phosphate glycosyltransferase</fullName>
    </recommendedName>
</protein>
<dbReference type="InterPro" id="IPR050194">
    <property type="entry name" value="Glycosyltransferase_grp1"/>
</dbReference>
<feature type="domain" description="Glycosyltransferase subfamily 4-like N-terminal" evidence="4">
    <location>
        <begin position="31"/>
        <end position="196"/>
    </location>
</feature>
<dbReference type="Pfam" id="PF13692">
    <property type="entry name" value="Glyco_trans_1_4"/>
    <property type="match status" value="1"/>
</dbReference>
<reference evidence="5 6" key="1">
    <citation type="submission" date="2020-08" db="EMBL/GenBank/DDBJ databases">
        <title>Sequencing the genomes of 1000 actinobacteria strains.</title>
        <authorList>
            <person name="Klenk H.-P."/>
        </authorList>
    </citation>
    <scope>NUCLEOTIDE SEQUENCE [LARGE SCALE GENOMIC DNA]</scope>
    <source>
        <strain evidence="5 6">DSM 19079</strain>
    </source>
</reference>
<evidence type="ECO:0000259" key="4">
    <source>
        <dbReference type="Pfam" id="PF13579"/>
    </source>
</evidence>
<accession>A0A7W7L3R5</accession>
<evidence type="ECO:0000256" key="1">
    <source>
        <dbReference type="ARBA" id="ARBA00021292"/>
    </source>
</evidence>
<evidence type="ECO:0000313" key="6">
    <source>
        <dbReference type="Proteomes" id="UP000560081"/>
    </source>
</evidence>
<dbReference type="AlphaFoldDB" id="A0A7W7L3R5"/>
<dbReference type="InterPro" id="IPR028098">
    <property type="entry name" value="Glyco_trans_4-like_N"/>
</dbReference>
<name>A0A7W7L3R5_9MICC</name>